<gene>
    <name evidence="1" type="ORF">BACI348_50877</name>
</gene>
<proteinExistence type="predicted"/>
<dbReference type="Proteomes" id="UP000433089">
    <property type="component" value="Unassembled WGS sequence"/>
</dbReference>
<evidence type="ECO:0000313" key="1">
    <source>
        <dbReference type="EMBL" id="VXC32613.1"/>
    </source>
</evidence>
<dbReference type="EMBL" id="CABWLH010000010">
    <property type="protein sequence ID" value="VXC32613.1"/>
    <property type="molecule type" value="Genomic_DNA"/>
</dbReference>
<dbReference type="AlphaFoldDB" id="A0A653XRA8"/>
<organism evidence="1 2">
    <name type="scientific">Bacillus altitudinis</name>
    <dbReference type="NCBI Taxonomy" id="293387"/>
    <lineage>
        <taxon>Bacteria</taxon>
        <taxon>Bacillati</taxon>
        <taxon>Bacillota</taxon>
        <taxon>Bacilli</taxon>
        <taxon>Bacillales</taxon>
        <taxon>Bacillaceae</taxon>
        <taxon>Bacillus</taxon>
    </lineage>
</organism>
<protein>
    <submittedName>
        <fullName evidence="1">Uncharacterized protein</fullName>
    </submittedName>
</protein>
<sequence length="75" mass="9117">MKKIGSNDRIVYAYIFLGKKRILKKIYQDINRRRETVKEGFFIGEKEVVFIKECSQFFVRLYHMNIVKHASFRIK</sequence>
<evidence type="ECO:0000313" key="2">
    <source>
        <dbReference type="Proteomes" id="UP000433089"/>
    </source>
</evidence>
<reference evidence="1 2" key="1">
    <citation type="submission" date="2019-10" db="EMBL/GenBank/DDBJ databases">
        <authorList>
            <person name="Karimi E."/>
        </authorList>
    </citation>
    <scope>NUCLEOTIDE SEQUENCE [LARGE SCALE GENOMIC DNA]</scope>
    <source>
        <strain evidence="1">Bacillus sp. 348</strain>
    </source>
</reference>
<name>A0A653XRA8_BACAB</name>
<accession>A0A653XRA8</accession>